<dbReference type="AlphaFoldDB" id="A0A915JUM1"/>
<feature type="compositionally biased region" description="Basic and acidic residues" evidence="1">
    <location>
        <begin position="262"/>
        <end position="273"/>
    </location>
</feature>
<organism evidence="2 3">
    <name type="scientific">Romanomermis culicivorax</name>
    <name type="common">Nematode worm</name>
    <dbReference type="NCBI Taxonomy" id="13658"/>
    <lineage>
        <taxon>Eukaryota</taxon>
        <taxon>Metazoa</taxon>
        <taxon>Ecdysozoa</taxon>
        <taxon>Nematoda</taxon>
        <taxon>Enoplea</taxon>
        <taxon>Dorylaimia</taxon>
        <taxon>Mermithida</taxon>
        <taxon>Mermithoidea</taxon>
        <taxon>Mermithidae</taxon>
        <taxon>Romanomermis</taxon>
    </lineage>
</organism>
<reference evidence="3" key="1">
    <citation type="submission" date="2022-11" db="UniProtKB">
        <authorList>
            <consortium name="WormBaseParasite"/>
        </authorList>
    </citation>
    <scope>IDENTIFICATION</scope>
</reference>
<feature type="region of interest" description="Disordered" evidence="1">
    <location>
        <begin position="262"/>
        <end position="298"/>
    </location>
</feature>
<evidence type="ECO:0000256" key="1">
    <source>
        <dbReference type="SAM" id="MobiDB-lite"/>
    </source>
</evidence>
<keyword evidence="2" id="KW-1185">Reference proteome</keyword>
<dbReference type="Proteomes" id="UP000887565">
    <property type="component" value="Unplaced"/>
</dbReference>
<evidence type="ECO:0000313" key="2">
    <source>
        <dbReference type="Proteomes" id="UP000887565"/>
    </source>
</evidence>
<feature type="compositionally biased region" description="Polar residues" evidence="1">
    <location>
        <begin position="281"/>
        <end position="291"/>
    </location>
</feature>
<accession>A0A915JUM1</accession>
<sequence>MHFRTTDSPHCITLPMPRHPPCIDPSIEFFTPRTLHEMVLINFFGRLGIRITMAVHIRASNASFALYQYFRKHYHPSYREQQPPVSHDVAALILRWVAGLWAEELGVVDTIHTAHLALFLYEARGLDNLSCLLQAYNTAVSLIDSWMAYPQYAPFPQRPKIVDIQPIYLQYHSEMDRPAPLLRRHNFFARWNLLPPRPLPPTGLISDRPSLVAMQLPPPGVNPLSPLRFQTYTLSSRCPHSTDHSCKGTSCSVRFDGHDDPRDPHGYHNDHHHQNNRNCRDSQQQPRSASDSRQRHHH</sequence>
<evidence type="ECO:0000313" key="3">
    <source>
        <dbReference type="WBParaSite" id="nRc.2.0.1.t29764-RA"/>
    </source>
</evidence>
<name>A0A915JUM1_ROMCU</name>
<proteinExistence type="predicted"/>
<protein>
    <submittedName>
        <fullName evidence="3">Uncharacterized protein</fullName>
    </submittedName>
</protein>
<dbReference type="WBParaSite" id="nRc.2.0.1.t29764-RA">
    <property type="protein sequence ID" value="nRc.2.0.1.t29764-RA"/>
    <property type="gene ID" value="nRc.2.0.1.g29764"/>
</dbReference>